<protein>
    <submittedName>
        <fullName evidence="1">Uncharacterized protein</fullName>
    </submittedName>
</protein>
<dbReference type="STRING" id="1249627.D779_1979"/>
<dbReference type="eggNOG" id="ENOG5032V7Z">
    <property type="taxonomic scope" value="Bacteria"/>
</dbReference>
<dbReference type="AlphaFoldDB" id="W9V6C7"/>
<reference evidence="1 2" key="1">
    <citation type="submission" date="2012-11" db="EMBL/GenBank/DDBJ databases">
        <title>Genome assembly of Thiorhodococcus sp. AK35.</title>
        <authorList>
            <person name="Nupur N."/>
            <person name="Khatri I."/>
            <person name="Subramanian S."/>
            <person name="Pinnaka A."/>
        </authorList>
    </citation>
    <scope>NUCLEOTIDE SEQUENCE [LARGE SCALE GENOMIC DNA]</scope>
    <source>
        <strain evidence="1 2">AK35</strain>
    </source>
</reference>
<comment type="caution">
    <text evidence="1">The sequence shown here is derived from an EMBL/GenBank/DDBJ whole genome shotgun (WGS) entry which is preliminary data.</text>
</comment>
<dbReference type="Proteomes" id="UP000019460">
    <property type="component" value="Unassembled WGS sequence"/>
</dbReference>
<accession>W9V6C7</accession>
<name>W9V6C7_9GAMM</name>
<organism evidence="1 2">
    <name type="scientific">Imhoffiella purpurea</name>
    <dbReference type="NCBI Taxonomy" id="1249627"/>
    <lineage>
        <taxon>Bacteria</taxon>
        <taxon>Pseudomonadati</taxon>
        <taxon>Pseudomonadota</taxon>
        <taxon>Gammaproteobacteria</taxon>
        <taxon>Chromatiales</taxon>
        <taxon>Chromatiaceae</taxon>
        <taxon>Imhoffiella</taxon>
    </lineage>
</organism>
<gene>
    <name evidence="1" type="ORF">D779_1979</name>
</gene>
<keyword evidence="2" id="KW-1185">Reference proteome</keyword>
<proteinExistence type="predicted"/>
<evidence type="ECO:0000313" key="1">
    <source>
        <dbReference type="EMBL" id="EXJ14924.1"/>
    </source>
</evidence>
<sequence>MIMNDAFTSECAYGRHPRRHRRSRSDTCVPSWTEGLPHEWRARVVAPQSFRVFREFEIPARRVFGYDGDGAICYSAHDYRLIDLRSDDDEDFYETLAYAESVVAWRLADGRWLVHRCVESLGAEGDPECRLEVEPQMPR</sequence>
<dbReference type="EMBL" id="AONC01000034">
    <property type="protein sequence ID" value="EXJ14924.1"/>
    <property type="molecule type" value="Genomic_DNA"/>
</dbReference>
<evidence type="ECO:0000313" key="2">
    <source>
        <dbReference type="Proteomes" id="UP000019460"/>
    </source>
</evidence>